<accession>A0ABZ0CQ76</accession>
<dbReference type="RefSeq" id="WP_316699806.1">
    <property type="nucleotide sequence ID" value="NZ_CP136336.1"/>
</dbReference>
<dbReference type="InterPro" id="IPR024775">
    <property type="entry name" value="DinB-like"/>
</dbReference>
<organism evidence="6 7">
    <name type="scientific">Piscinibacter gummiphilus</name>
    <dbReference type="NCBI Taxonomy" id="946333"/>
    <lineage>
        <taxon>Bacteria</taxon>
        <taxon>Pseudomonadati</taxon>
        <taxon>Pseudomonadota</taxon>
        <taxon>Betaproteobacteria</taxon>
        <taxon>Burkholderiales</taxon>
        <taxon>Sphaerotilaceae</taxon>
        <taxon>Piscinibacter</taxon>
    </lineage>
</organism>
<keyword evidence="1" id="KW-0560">Oxidoreductase</keyword>
<dbReference type="NCBIfam" id="NF041186">
    <property type="entry name" value="SenA"/>
    <property type="match status" value="1"/>
</dbReference>
<reference evidence="6 7" key="1">
    <citation type="submission" date="2023-10" db="EMBL/GenBank/DDBJ databases">
        <title>Bacteria for the degradation of biodegradable plastic PBAT(Polybutylene adipate terephthalate).</title>
        <authorList>
            <person name="Weon H.-Y."/>
            <person name="Yeon J."/>
        </authorList>
    </citation>
    <scope>NUCLEOTIDE SEQUENCE [LARGE SCALE GENOMIC DNA]</scope>
    <source>
        <strain evidence="6 7">SBD 7-3</strain>
    </source>
</reference>
<dbReference type="Pfam" id="PF12867">
    <property type="entry name" value="DinB_2"/>
    <property type="match status" value="1"/>
</dbReference>
<dbReference type="EMBL" id="CP136336">
    <property type="protein sequence ID" value="WOB07132.1"/>
    <property type="molecule type" value="Genomic_DNA"/>
</dbReference>
<proteinExistence type="predicted"/>
<dbReference type="InterPro" id="IPR042095">
    <property type="entry name" value="SUMF_sf"/>
</dbReference>
<name>A0ABZ0CQ76_9BURK</name>
<evidence type="ECO:0000256" key="3">
    <source>
        <dbReference type="ARBA" id="ARBA00037882"/>
    </source>
</evidence>
<dbReference type="Pfam" id="PF03781">
    <property type="entry name" value="FGE-sulfatase"/>
    <property type="match status" value="2"/>
</dbReference>
<comment type="pathway">
    <text evidence="3">Amino-acid biosynthesis; ergothioneine biosynthesis.</text>
</comment>
<sequence length="407" mass="46588">MLDFEAPPIESSQMRRAGRELLSLALMDTRNHSLRWMSAIEAALPGFAVTENLREGLNPPLWSLGHLAWFQEHWISRNVQRQRGTQADPTALRLASIEPQADRLFDPSVVSPSLRWRIELPEPQAIRQYLADTLETTLELLDHATEDDDALYFFRLALCHEDAQLEAFAELAQTLGFDPGLLPMIGTLASRPPVLFPATRWLLGSPPGGFAFDNEQPAHEHSVPEFEIDAQPITWGQYCEFVEDGGYDEERHWSPEGWAWVQREGRRTPRHVDQMRQSVLMQRFGKMTRVPMSQSAMHVSWYEADAWCRWAERRLPTELEWEVAAHQGVSRGVRFGQVWEWTAGSFRPYPGFVPGPDAQYSQAAFGSHKVLRGGSFATHERMRNAKHRRFLLPERDDAFSGFRSVSL</sequence>
<dbReference type="SUPFAM" id="SSF56436">
    <property type="entry name" value="C-type lectin-like"/>
    <property type="match status" value="1"/>
</dbReference>
<evidence type="ECO:0000313" key="6">
    <source>
        <dbReference type="EMBL" id="WOB07132.1"/>
    </source>
</evidence>
<evidence type="ECO:0000259" key="5">
    <source>
        <dbReference type="Pfam" id="PF12867"/>
    </source>
</evidence>
<protein>
    <submittedName>
        <fullName evidence="6">Selenoneine synthase SenA</fullName>
    </submittedName>
</protein>
<keyword evidence="7" id="KW-1185">Reference proteome</keyword>
<evidence type="ECO:0000256" key="2">
    <source>
        <dbReference type="ARBA" id="ARBA00023004"/>
    </source>
</evidence>
<dbReference type="InterPro" id="IPR016187">
    <property type="entry name" value="CTDL_fold"/>
</dbReference>
<evidence type="ECO:0000256" key="1">
    <source>
        <dbReference type="ARBA" id="ARBA00023002"/>
    </source>
</evidence>
<dbReference type="Gene3D" id="3.90.1580.10">
    <property type="entry name" value="paralog of FGE (formylglycine-generating enzyme)"/>
    <property type="match status" value="2"/>
</dbReference>
<feature type="domain" description="Sulfatase-modifying factor enzyme-like" evidence="4">
    <location>
        <begin position="203"/>
        <end position="330"/>
    </location>
</feature>
<feature type="domain" description="Sulfatase-modifying factor enzyme-like" evidence="4">
    <location>
        <begin position="336"/>
        <end position="405"/>
    </location>
</feature>
<gene>
    <name evidence="6" type="primary">senA</name>
    <name evidence="6" type="ORF">RXV79_19700</name>
</gene>
<dbReference type="Proteomes" id="UP001303946">
    <property type="component" value="Chromosome"/>
</dbReference>
<evidence type="ECO:0000259" key="4">
    <source>
        <dbReference type="Pfam" id="PF03781"/>
    </source>
</evidence>
<keyword evidence="2" id="KW-0408">Iron</keyword>
<dbReference type="InterPro" id="IPR005532">
    <property type="entry name" value="SUMF_dom"/>
</dbReference>
<feature type="domain" description="DinB-like" evidence="5">
    <location>
        <begin position="54"/>
        <end position="148"/>
    </location>
</feature>
<dbReference type="InterPro" id="IPR051043">
    <property type="entry name" value="Sulfatase_Mod_Factor_Kinase"/>
</dbReference>
<dbReference type="PANTHER" id="PTHR23150">
    <property type="entry name" value="SULFATASE MODIFYING FACTOR 1, 2"/>
    <property type="match status" value="1"/>
</dbReference>
<evidence type="ECO:0000313" key="7">
    <source>
        <dbReference type="Proteomes" id="UP001303946"/>
    </source>
</evidence>